<organism evidence="2 3">
    <name type="scientific">Aduncisulcus paluster</name>
    <dbReference type="NCBI Taxonomy" id="2918883"/>
    <lineage>
        <taxon>Eukaryota</taxon>
        <taxon>Metamonada</taxon>
        <taxon>Carpediemonas-like organisms</taxon>
        <taxon>Aduncisulcus</taxon>
    </lineage>
</organism>
<evidence type="ECO:0000313" key="2">
    <source>
        <dbReference type="EMBL" id="GKT14806.1"/>
    </source>
</evidence>
<dbReference type="EMBL" id="BQXS01005790">
    <property type="protein sequence ID" value="GKT14806.1"/>
    <property type="molecule type" value="Genomic_DNA"/>
</dbReference>
<gene>
    <name evidence="2" type="ORF">ADUPG1_004058</name>
</gene>
<feature type="non-terminal residue" evidence="2">
    <location>
        <position position="1"/>
    </location>
</feature>
<protein>
    <submittedName>
        <fullName evidence="2">Uncharacterized protein</fullName>
    </submittedName>
</protein>
<evidence type="ECO:0000313" key="3">
    <source>
        <dbReference type="Proteomes" id="UP001057375"/>
    </source>
</evidence>
<proteinExistence type="predicted"/>
<feature type="region of interest" description="Disordered" evidence="1">
    <location>
        <begin position="75"/>
        <end position="101"/>
    </location>
</feature>
<dbReference type="Proteomes" id="UP001057375">
    <property type="component" value="Unassembled WGS sequence"/>
</dbReference>
<keyword evidence="3" id="KW-1185">Reference proteome</keyword>
<accession>A0ABQ5JW16</accession>
<name>A0ABQ5JW16_9EUKA</name>
<comment type="caution">
    <text evidence="2">The sequence shown here is derived from an EMBL/GenBank/DDBJ whole genome shotgun (WGS) entry which is preliminary data.</text>
</comment>
<sequence length="147" mass="15742">RTITCDKCGIQTATEIQPFNVITLNLPVTSTTFFTKIQKGSQHLSTASLDEKGKGTSQDPASMLAFTDATLAERASLEHRSSTALPPPPVSSSSTAASRPVHRADSTPSIFLSYLLSSFVAPKTARTKCHRCGGITMRSILNRSMAQ</sequence>
<feature type="non-terminal residue" evidence="2">
    <location>
        <position position="147"/>
    </location>
</feature>
<reference evidence="2" key="1">
    <citation type="submission" date="2022-03" db="EMBL/GenBank/DDBJ databases">
        <title>Draft genome sequence of Aduncisulcus paluster, a free-living microaerophilic Fornicata.</title>
        <authorList>
            <person name="Yuyama I."/>
            <person name="Kume K."/>
            <person name="Tamura T."/>
            <person name="Inagaki Y."/>
            <person name="Hashimoto T."/>
        </authorList>
    </citation>
    <scope>NUCLEOTIDE SEQUENCE</scope>
    <source>
        <strain evidence="2">NY0171</strain>
    </source>
</reference>
<evidence type="ECO:0000256" key="1">
    <source>
        <dbReference type="SAM" id="MobiDB-lite"/>
    </source>
</evidence>